<dbReference type="Gene3D" id="1.20.120.1220">
    <property type="match status" value="1"/>
</dbReference>
<gene>
    <name evidence="13" type="ORF">SAMN04487779_10513</name>
</gene>
<evidence type="ECO:0000256" key="10">
    <source>
        <dbReference type="SAM" id="Phobius"/>
    </source>
</evidence>
<dbReference type="GO" id="GO:0032259">
    <property type="term" value="P:methylation"/>
    <property type="evidence" value="ECO:0007669"/>
    <property type="project" value="UniProtKB-KW"/>
</dbReference>
<keyword evidence="9" id="KW-0645">Protease</keyword>
<evidence type="ECO:0000256" key="7">
    <source>
        <dbReference type="ARBA" id="ARBA00023136"/>
    </source>
</evidence>
<keyword evidence="6 10" id="KW-1133">Transmembrane helix</keyword>
<evidence type="ECO:0000256" key="3">
    <source>
        <dbReference type="ARBA" id="ARBA00022475"/>
    </source>
</evidence>
<feature type="transmembrane region" description="Helical" evidence="10">
    <location>
        <begin position="182"/>
        <end position="213"/>
    </location>
</feature>
<keyword evidence="9" id="KW-0511">Multifunctional enzyme</keyword>
<dbReference type="STRING" id="938405.SAMN02927895_05466"/>
<reference evidence="13 14" key="1">
    <citation type="submission" date="2016-10" db="EMBL/GenBank/DDBJ databases">
        <authorList>
            <person name="de Groot N.N."/>
        </authorList>
    </citation>
    <scope>NUCLEOTIDE SEQUENCE [LARGE SCALE GENOMIC DNA]</scope>
    <source>
        <strain evidence="13 14">CPCC 100156</strain>
    </source>
</reference>
<dbReference type="InterPro" id="IPR014032">
    <property type="entry name" value="Peptidase_A24A_bac"/>
</dbReference>
<feature type="transmembrane region" description="Helical" evidence="10">
    <location>
        <begin position="96"/>
        <end position="114"/>
    </location>
</feature>
<comment type="catalytic activity">
    <reaction evidence="9">
        <text>Typically cleaves a -Gly-|-Phe- bond to release an N-terminal, basic peptide of 5-8 residues from type IV prepilin, and then N-methylates the new N-terminal amino group, the methyl donor being S-adenosyl-L-methionine.</text>
        <dbReference type="EC" id="3.4.23.43"/>
    </reaction>
</comment>
<organism evidence="13 14">
    <name type="scientific">Belnapia rosea</name>
    <dbReference type="NCBI Taxonomy" id="938405"/>
    <lineage>
        <taxon>Bacteria</taxon>
        <taxon>Pseudomonadati</taxon>
        <taxon>Pseudomonadota</taxon>
        <taxon>Alphaproteobacteria</taxon>
        <taxon>Acetobacterales</taxon>
        <taxon>Roseomonadaceae</taxon>
        <taxon>Belnapia</taxon>
    </lineage>
</organism>
<dbReference type="GO" id="GO:0006465">
    <property type="term" value="P:signal peptide processing"/>
    <property type="evidence" value="ECO:0007669"/>
    <property type="project" value="TreeGrafter"/>
</dbReference>
<evidence type="ECO:0000256" key="4">
    <source>
        <dbReference type="ARBA" id="ARBA00022519"/>
    </source>
</evidence>
<dbReference type="InterPro" id="IPR000045">
    <property type="entry name" value="Prepilin_IV_endopep_pep"/>
</dbReference>
<dbReference type="EC" id="2.1.1.-" evidence="9"/>
<keyword evidence="5 9" id="KW-0812">Transmembrane</keyword>
<evidence type="ECO:0000313" key="13">
    <source>
        <dbReference type="EMBL" id="SDE53979.1"/>
    </source>
</evidence>
<dbReference type="InterPro" id="IPR050882">
    <property type="entry name" value="Prepilin_peptidase/N-MTase"/>
</dbReference>
<name>A0A1G7DR72_9PROT</name>
<dbReference type="GO" id="GO:0004190">
    <property type="term" value="F:aspartic-type endopeptidase activity"/>
    <property type="evidence" value="ECO:0007669"/>
    <property type="project" value="UniProtKB-EC"/>
</dbReference>
<feature type="domain" description="Prepilin type IV endopeptidase peptidase" evidence="11">
    <location>
        <begin position="104"/>
        <end position="209"/>
    </location>
</feature>
<evidence type="ECO:0000256" key="6">
    <source>
        <dbReference type="ARBA" id="ARBA00022989"/>
    </source>
</evidence>
<comment type="function">
    <text evidence="9">Plays an essential role in type IV pili and type II pseudopili formation by proteolytically removing the leader sequence from substrate proteins and subsequently monomethylating the alpha-amino group of the newly exposed N-terminal phenylalanine.</text>
</comment>
<dbReference type="EC" id="3.4.23.43" evidence="9"/>
<evidence type="ECO:0000259" key="12">
    <source>
        <dbReference type="Pfam" id="PF06750"/>
    </source>
</evidence>
<evidence type="ECO:0000256" key="5">
    <source>
        <dbReference type="ARBA" id="ARBA00022692"/>
    </source>
</evidence>
<feature type="transmembrane region" description="Helical" evidence="10">
    <location>
        <begin position="119"/>
        <end position="139"/>
    </location>
</feature>
<dbReference type="InterPro" id="IPR010627">
    <property type="entry name" value="Prepilin_pept_A24_N"/>
</dbReference>
<dbReference type="AlphaFoldDB" id="A0A1G7DR72"/>
<keyword evidence="9" id="KW-0378">Hydrolase</keyword>
<evidence type="ECO:0000256" key="2">
    <source>
        <dbReference type="ARBA" id="ARBA00005801"/>
    </source>
</evidence>
<evidence type="ECO:0000256" key="1">
    <source>
        <dbReference type="ARBA" id="ARBA00004429"/>
    </source>
</evidence>
<accession>A0A1G7DR72</accession>
<dbReference type="PANTHER" id="PTHR30487">
    <property type="entry name" value="TYPE 4 PREPILIN-LIKE PROTEINS LEADER PEPTIDE-PROCESSING ENZYME"/>
    <property type="match status" value="1"/>
</dbReference>
<dbReference type="OrthoDB" id="9789291at2"/>
<comment type="subcellular location">
    <subcellularLocation>
        <location evidence="1">Cell inner membrane</location>
        <topology evidence="1">Multi-pass membrane protein</topology>
    </subcellularLocation>
    <subcellularLocation>
        <location evidence="9">Cell membrane</location>
        <topology evidence="9">Multi-pass membrane protein</topology>
    </subcellularLocation>
</comment>
<protein>
    <recommendedName>
        <fullName evidence="9">Prepilin leader peptidase/N-methyltransferase</fullName>
        <ecNumber evidence="9">2.1.1.-</ecNumber>
        <ecNumber evidence="9">3.4.23.43</ecNumber>
    </recommendedName>
</protein>
<keyword evidence="14" id="KW-1185">Reference proteome</keyword>
<keyword evidence="4" id="KW-0997">Cell inner membrane</keyword>
<keyword evidence="7 10" id="KW-0472">Membrane</keyword>
<dbReference type="PRINTS" id="PR00864">
    <property type="entry name" value="PREPILNPTASE"/>
</dbReference>
<dbReference type="GO" id="GO:0005886">
    <property type="term" value="C:plasma membrane"/>
    <property type="evidence" value="ECO:0007669"/>
    <property type="project" value="UniProtKB-SubCell"/>
</dbReference>
<dbReference type="Proteomes" id="UP000198925">
    <property type="component" value="Unassembled WGS sequence"/>
</dbReference>
<evidence type="ECO:0000256" key="8">
    <source>
        <dbReference type="RuleBase" id="RU003793"/>
    </source>
</evidence>
<evidence type="ECO:0000256" key="9">
    <source>
        <dbReference type="RuleBase" id="RU003794"/>
    </source>
</evidence>
<dbReference type="PANTHER" id="PTHR30487:SF0">
    <property type="entry name" value="PREPILIN LEADER PEPTIDASE_N-METHYLTRANSFERASE-RELATED"/>
    <property type="match status" value="1"/>
</dbReference>
<dbReference type="GO" id="GO:0008168">
    <property type="term" value="F:methyltransferase activity"/>
    <property type="evidence" value="ECO:0007669"/>
    <property type="project" value="UniProtKB-KW"/>
</dbReference>
<dbReference type="EMBL" id="FMZX01000051">
    <property type="protein sequence ID" value="SDE53979.1"/>
    <property type="molecule type" value="Genomic_DNA"/>
</dbReference>
<feature type="transmembrane region" description="Helical" evidence="10">
    <location>
        <begin position="6"/>
        <end position="25"/>
    </location>
</feature>
<dbReference type="RefSeq" id="WP_090571288.1">
    <property type="nucleotide sequence ID" value="NZ_FMXZ01000040.1"/>
</dbReference>
<proteinExistence type="inferred from homology"/>
<comment type="similarity">
    <text evidence="2 8">Belongs to the peptidase A24 family.</text>
</comment>
<feature type="transmembrane region" description="Helical" evidence="10">
    <location>
        <begin position="225"/>
        <end position="246"/>
    </location>
</feature>
<evidence type="ECO:0000259" key="11">
    <source>
        <dbReference type="Pfam" id="PF01478"/>
    </source>
</evidence>
<dbReference type="Pfam" id="PF01478">
    <property type="entry name" value="Peptidase_A24"/>
    <property type="match status" value="1"/>
</dbReference>
<dbReference type="Pfam" id="PF06750">
    <property type="entry name" value="A24_N_bact"/>
    <property type="match status" value="1"/>
</dbReference>
<evidence type="ECO:0000313" key="14">
    <source>
        <dbReference type="Proteomes" id="UP000198925"/>
    </source>
</evidence>
<keyword evidence="3" id="KW-1003">Cell membrane</keyword>
<sequence length="248" mass="25821">MPEWLPALIMAPFAGRLVALLVHWLPRDAQAGIAPSCCAVSGRPPGPLTRAPLLSALARRSRCPGCGAPIRPAYGAIDLACLGIAAWSVLAEADPLRVWLSCGLGWAILALAWIDWDHLLLPDALTLPLLLAGLGATWLLDPLALTDHAVAAAAGYLAFRAIERGYRWLRGRDGLGQGDAKLLAAAGAWVGVAALPLLVCIAALSGIALVAVLRLLGRPFHGAMVLPFGPALCIGLWTVWLGIGAAGR</sequence>
<feature type="domain" description="Prepilin peptidase A24 N-terminal" evidence="12">
    <location>
        <begin position="14"/>
        <end position="87"/>
    </location>
</feature>
<keyword evidence="9 13" id="KW-0808">Transferase</keyword>
<keyword evidence="9 13" id="KW-0489">Methyltransferase</keyword>